<comment type="caution">
    <text evidence="1">The sequence shown here is derived from an EMBL/GenBank/DDBJ whole genome shotgun (WGS) entry which is preliminary data.</text>
</comment>
<organism evidence="1 2">
    <name type="scientific">Bartonella elizabethae Re6043vi</name>
    <dbReference type="NCBI Taxonomy" id="1094554"/>
    <lineage>
        <taxon>Bacteria</taxon>
        <taxon>Pseudomonadati</taxon>
        <taxon>Pseudomonadota</taxon>
        <taxon>Alphaproteobacteria</taxon>
        <taxon>Hyphomicrobiales</taxon>
        <taxon>Bartonellaceae</taxon>
        <taxon>Bartonella</taxon>
    </lineage>
</organism>
<proteinExistence type="predicted"/>
<evidence type="ECO:0000313" key="2">
    <source>
        <dbReference type="Proteomes" id="UP000008942"/>
    </source>
</evidence>
<accession>A0ABN0GLK2</accession>
<evidence type="ECO:0000313" key="1">
    <source>
        <dbReference type="EMBL" id="EJF84082.1"/>
    </source>
</evidence>
<dbReference type="Proteomes" id="UP000008942">
    <property type="component" value="Unassembled WGS sequence"/>
</dbReference>
<dbReference type="EMBL" id="AILW01000003">
    <property type="protein sequence ID" value="EJF84082.1"/>
    <property type="molecule type" value="Genomic_DNA"/>
</dbReference>
<gene>
    <name evidence="1" type="ORF">MCU_00750</name>
</gene>
<keyword evidence="2" id="KW-1185">Reference proteome</keyword>
<reference evidence="1 2" key="1">
    <citation type="submission" date="2012-03" db="EMBL/GenBank/DDBJ databases">
        <title>The Genome Sequence of Bartonella elizabethae Re6043vi.</title>
        <authorList>
            <consortium name="The Broad Institute Genome Sequencing Platform"/>
            <consortium name="The Broad Institute Genome Sequencing Center for Infectious Disease"/>
            <person name="Feldgarden M."/>
            <person name="Kirby J."/>
            <person name="Kosoy M."/>
            <person name="Birtles R."/>
            <person name="Probert W.S."/>
            <person name="Chiaraviglio L."/>
            <person name="Young S.K."/>
            <person name="Zeng Q."/>
            <person name="Gargeya S."/>
            <person name="Fitzgerald M."/>
            <person name="Haas B."/>
            <person name="Abouelleil A."/>
            <person name="Alvarado L."/>
            <person name="Arachchi H.M."/>
            <person name="Berlin A."/>
            <person name="Chapman S.B."/>
            <person name="Gearin G."/>
            <person name="Goldberg J."/>
            <person name="Griggs A."/>
            <person name="Gujja S."/>
            <person name="Hansen M."/>
            <person name="Heiman D."/>
            <person name="Howarth C."/>
            <person name="Larimer J."/>
            <person name="Lui A."/>
            <person name="MacDonald P.J.P."/>
            <person name="McCowen C."/>
            <person name="Montmayeur A."/>
            <person name="Murphy C."/>
            <person name="Neiman D."/>
            <person name="Pearson M."/>
            <person name="Priest M."/>
            <person name="Roberts A."/>
            <person name="Saif S."/>
            <person name="Shea T."/>
            <person name="Sisk P."/>
            <person name="Stolte C."/>
            <person name="Sykes S."/>
            <person name="Wortman J."/>
            <person name="Nusbaum C."/>
            <person name="Birren B."/>
        </authorList>
    </citation>
    <scope>NUCLEOTIDE SEQUENCE [LARGE SCALE GENOMIC DNA]</scope>
    <source>
        <strain evidence="1 2">Re6043vi</strain>
    </source>
</reference>
<sequence>MKKSDDIREANSSRTMQIIFINHILNALYRSKSSLKKTLDFKLLSEAFYMIFHFYKIILKFYCFGI</sequence>
<name>A0ABN0GLK2_BAREL</name>
<protein>
    <submittedName>
        <fullName evidence="1">Uncharacterized protein</fullName>
    </submittedName>
</protein>